<dbReference type="Pfam" id="PF02224">
    <property type="entry name" value="Cytidylate_kin"/>
    <property type="match status" value="1"/>
</dbReference>
<dbReference type="EMBL" id="JABMCE010000070">
    <property type="protein sequence ID" value="NUU13726.1"/>
    <property type="molecule type" value="Genomic_DNA"/>
</dbReference>
<evidence type="ECO:0000256" key="8">
    <source>
        <dbReference type="HAMAP-Rule" id="MF_00238"/>
    </source>
</evidence>
<evidence type="ECO:0000256" key="3">
    <source>
        <dbReference type="ARBA" id="ARBA00022741"/>
    </source>
</evidence>
<reference evidence="11 14" key="2">
    <citation type="submission" date="2020-07" db="EMBL/GenBank/DDBJ databases">
        <title>Above-ground endophytic microbial communities from plants in different locations in the United States.</title>
        <authorList>
            <person name="Frank C."/>
        </authorList>
    </citation>
    <scope>NUCLEOTIDE SEQUENCE [LARGE SCALE GENOMIC DNA]</scope>
    <source>
        <strain evidence="11 14">WPL5_2</strain>
    </source>
</reference>
<dbReference type="Proteomes" id="UP000590225">
    <property type="component" value="Unassembled WGS sequence"/>
</dbReference>
<gene>
    <name evidence="8 12" type="primary">cmk</name>
    <name evidence="11" type="ORF">FHW23_002802</name>
    <name evidence="12" type="ORF">HP507_07755</name>
</gene>
<protein>
    <recommendedName>
        <fullName evidence="8">Cytidylate kinase</fullName>
        <shortName evidence="8">CK</shortName>
        <ecNumber evidence="8">2.7.4.25</ecNumber>
    </recommendedName>
    <alternativeName>
        <fullName evidence="8">Cytidine monophosphate kinase</fullName>
        <shortName evidence="8">CMP kinase</shortName>
    </alternativeName>
</protein>
<dbReference type="Gene3D" id="3.40.50.300">
    <property type="entry name" value="P-loop containing nucleotide triphosphate hydrolases"/>
    <property type="match status" value="1"/>
</dbReference>
<evidence type="ECO:0000256" key="6">
    <source>
        <dbReference type="ARBA" id="ARBA00047615"/>
    </source>
</evidence>
<dbReference type="HAMAP" id="MF_00238">
    <property type="entry name" value="Cytidyl_kinase_type1"/>
    <property type="match status" value="1"/>
</dbReference>
<evidence type="ECO:0000256" key="7">
    <source>
        <dbReference type="ARBA" id="ARBA00048478"/>
    </source>
</evidence>
<feature type="compositionally biased region" description="Polar residues" evidence="9">
    <location>
        <begin position="1"/>
        <end position="10"/>
    </location>
</feature>
<reference evidence="12 13" key="1">
    <citation type="submission" date="2020-05" db="EMBL/GenBank/DDBJ databases">
        <title>Genome Sequencing of Type Strains.</title>
        <authorList>
            <person name="Lemaire J.F."/>
            <person name="Inderbitzin P."/>
            <person name="Gregorio O.A."/>
            <person name="Collins S.B."/>
            <person name="Wespe N."/>
            <person name="Knight-Connoni V."/>
        </authorList>
    </citation>
    <scope>NUCLEOTIDE SEQUENCE [LARGE SCALE GENOMIC DNA]</scope>
    <source>
        <strain evidence="12 13">ATCC 19096</strain>
    </source>
</reference>
<feature type="region of interest" description="Disordered" evidence="9">
    <location>
        <begin position="1"/>
        <end position="58"/>
    </location>
</feature>
<dbReference type="GO" id="GO:0006220">
    <property type="term" value="P:pyrimidine nucleotide metabolic process"/>
    <property type="evidence" value="ECO:0007669"/>
    <property type="project" value="UniProtKB-UniRule"/>
</dbReference>
<sequence length="287" mass="29670">MGVNEAQDSGVTGGPDGPDTGLPTPGDQPGPIGGGDLAGGLDGQGGGEPGSTRDPLPAGLADGAYVAKFVVAVDGPAGSGKSSVSRAAARALGFGYQDTGAAYRALAWHALQQAVDLDDPAAVLGSWDTFDYEIGTDPDDYFVRVNGTDVTDAIRTPEVTAAVAHIAKLPEVRQRLVQLFRQVMRRTDARGIITEGRDITTVVAPDAEVRILLTADESVRMARRSAEVTTQSAAETSAALARRDAADAKVVDFMNAADGVTTLDSTDLDFDQTVQAVVELARSTATN</sequence>
<dbReference type="AlphaFoldDB" id="A0AAW3TBY2"/>
<evidence type="ECO:0000256" key="4">
    <source>
        <dbReference type="ARBA" id="ARBA00022777"/>
    </source>
</evidence>
<keyword evidence="2 8" id="KW-0808">Transferase</keyword>
<feature type="domain" description="Cytidylate kinase" evidence="10">
    <location>
        <begin position="71"/>
        <end position="282"/>
    </location>
</feature>
<dbReference type="Proteomes" id="UP000573001">
    <property type="component" value="Unassembled WGS sequence"/>
</dbReference>
<evidence type="ECO:0000256" key="1">
    <source>
        <dbReference type="ARBA" id="ARBA00009427"/>
    </source>
</evidence>
<dbReference type="CDD" id="cd02020">
    <property type="entry name" value="CMPK"/>
    <property type="match status" value="1"/>
</dbReference>
<evidence type="ECO:0000313" key="14">
    <source>
        <dbReference type="Proteomes" id="UP000590225"/>
    </source>
</evidence>
<keyword evidence="4 8" id="KW-0418">Kinase</keyword>
<dbReference type="InterPro" id="IPR003136">
    <property type="entry name" value="Cytidylate_kin"/>
</dbReference>
<comment type="catalytic activity">
    <reaction evidence="6 8">
        <text>dCMP + ATP = dCDP + ADP</text>
        <dbReference type="Rhea" id="RHEA:25094"/>
        <dbReference type="ChEBI" id="CHEBI:30616"/>
        <dbReference type="ChEBI" id="CHEBI:57566"/>
        <dbReference type="ChEBI" id="CHEBI:58593"/>
        <dbReference type="ChEBI" id="CHEBI:456216"/>
        <dbReference type="EC" id="2.7.4.25"/>
    </reaction>
</comment>
<keyword evidence="3 8" id="KW-0547">Nucleotide-binding</keyword>
<evidence type="ECO:0000259" key="10">
    <source>
        <dbReference type="Pfam" id="PF02224"/>
    </source>
</evidence>
<comment type="similarity">
    <text evidence="1 8">Belongs to the cytidylate kinase family. Type 1 subfamily.</text>
</comment>
<dbReference type="NCBIfam" id="TIGR00017">
    <property type="entry name" value="cmk"/>
    <property type="match status" value="1"/>
</dbReference>
<evidence type="ECO:0000313" key="12">
    <source>
        <dbReference type="EMBL" id="NUU13726.1"/>
    </source>
</evidence>
<keyword evidence="8" id="KW-0963">Cytoplasm</keyword>
<accession>A0AAW3TBY2</accession>
<dbReference type="InterPro" id="IPR011994">
    <property type="entry name" value="Cytidylate_kinase_dom"/>
</dbReference>
<evidence type="ECO:0000313" key="11">
    <source>
        <dbReference type="EMBL" id="MBA8991533.1"/>
    </source>
</evidence>
<dbReference type="GO" id="GO:0005524">
    <property type="term" value="F:ATP binding"/>
    <property type="evidence" value="ECO:0007669"/>
    <property type="project" value="UniProtKB-UniRule"/>
</dbReference>
<dbReference type="GO" id="GO:0036431">
    <property type="term" value="F:dCMP kinase activity"/>
    <property type="evidence" value="ECO:0007669"/>
    <property type="project" value="InterPro"/>
</dbReference>
<dbReference type="EC" id="2.7.4.25" evidence="8"/>
<proteinExistence type="inferred from homology"/>
<keyword evidence="5 8" id="KW-0067">ATP-binding</keyword>
<evidence type="ECO:0000256" key="9">
    <source>
        <dbReference type="SAM" id="MobiDB-lite"/>
    </source>
</evidence>
<comment type="catalytic activity">
    <reaction evidence="7 8">
        <text>CMP + ATP = CDP + ADP</text>
        <dbReference type="Rhea" id="RHEA:11600"/>
        <dbReference type="ChEBI" id="CHEBI:30616"/>
        <dbReference type="ChEBI" id="CHEBI:58069"/>
        <dbReference type="ChEBI" id="CHEBI:60377"/>
        <dbReference type="ChEBI" id="CHEBI:456216"/>
        <dbReference type="EC" id="2.7.4.25"/>
    </reaction>
</comment>
<feature type="binding site" evidence="8">
    <location>
        <begin position="75"/>
        <end position="83"/>
    </location>
    <ligand>
        <name>ATP</name>
        <dbReference type="ChEBI" id="CHEBI:30616"/>
    </ligand>
</feature>
<dbReference type="EMBL" id="JACGXP010000004">
    <property type="protein sequence ID" value="MBA8991533.1"/>
    <property type="molecule type" value="Genomic_DNA"/>
</dbReference>
<dbReference type="InterPro" id="IPR027417">
    <property type="entry name" value="P-loop_NTPase"/>
</dbReference>
<evidence type="ECO:0000313" key="13">
    <source>
        <dbReference type="Proteomes" id="UP000573001"/>
    </source>
</evidence>
<feature type="compositionally biased region" description="Gly residues" evidence="9">
    <location>
        <begin position="31"/>
        <end position="49"/>
    </location>
</feature>
<dbReference type="SUPFAM" id="SSF52540">
    <property type="entry name" value="P-loop containing nucleoside triphosphate hydrolases"/>
    <property type="match status" value="1"/>
</dbReference>
<name>A0AAW3TBY2_9MICO</name>
<dbReference type="GO" id="GO:0005737">
    <property type="term" value="C:cytoplasm"/>
    <property type="evidence" value="ECO:0007669"/>
    <property type="project" value="UniProtKB-SubCell"/>
</dbReference>
<comment type="caution">
    <text evidence="11">The sequence shown here is derived from an EMBL/GenBank/DDBJ whole genome shotgun (WGS) entry which is preliminary data.</text>
</comment>
<comment type="subcellular location">
    <subcellularLocation>
        <location evidence="8">Cytoplasm</location>
    </subcellularLocation>
</comment>
<evidence type="ECO:0000256" key="5">
    <source>
        <dbReference type="ARBA" id="ARBA00022840"/>
    </source>
</evidence>
<evidence type="ECO:0000256" key="2">
    <source>
        <dbReference type="ARBA" id="ARBA00022679"/>
    </source>
</evidence>
<organism evidence="11 14">
    <name type="scientific">Curtobacterium pusillum</name>
    <dbReference type="NCBI Taxonomy" id="69373"/>
    <lineage>
        <taxon>Bacteria</taxon>
        <taxon>Bacillati</taxon>
        <taxon>Actinomycetota</taxon>
        <taxon>Actinomycetes</taxon>
        <taxon>Micrococcales</taxon>
        <taxon>Microbacteriaceae</taxon>
        <taxon>Curtobacterium</taxon>
    </lineage>
</organism>
<keyword evidence="13" id="KW-1185">Reference proteome</keyword>
<feature type="compositionally biased region" description="Low complexity" evidence="9">
    <location>
        <begin position="17"/>
        <end position="30"/>
    </location>
</feature>